<evidence type="ECO:0000259" key="2">
    <source>
        <dbReference type="Pfam" id="PF15295"/>
    </source>
</evidence>
<gene>
    <name evidence="3" type="ORF">AB6A40_006356</name>
</gene>
<dbReference type="Pfam" id="PF15295">
    <property type="entry name" value="CCDC50_N"/>
    <property type="match status" value="1"/>
</dbReference>
<evidence type="ECO:0000256" key="1">
    <source>
        <dbReference type="SAM" id="MobiDB-lite"/>
    </source>
</evidence>
<feature type="region of interest" description="Disordered" evidence="1">
    <location>
        <begin position="465"/>
        <end position="492"/>
    </location>
</feature>
<dbReference type="AlphaFoldDB" id="A0ABD6EKC7"/>
<name>A0ABD6EKC7_9BILA</name>
<comment type="caution">
    <text evidence="3">The sequence shown here is derived from an EMBL/GenBank/DDBJ whole genome shotgun (WGS) entry which is preliminary data.</text>
</comment>
<evidence type="ECO:0000313" key="4">
    <source>
        <dbReference type="Proteomes" id="UP001608902"/>
    </source>
</evidence>
<reference evidence="3 4" key="1">
    <citation type="submission" date="2024-08" db="EMBL/GenBank/DDBJ databases">
        <title>Gnathostoma spinigerum genome.</title>
        <authorList>
            <person name="Gonzalez-Bertolin B."/>
            <person name="Monzon S."/>
            <person name="Zaballos A."/>
            <person name="Jimenez P."/>
            <person name="Dekumyoy P."/>
            <person name="Varona S."/>
            <person name="Cuesta I."/>
            <person name="Sumanam S."/>
            <person name="Adisakwattana P."/>
            <person name="Gasser R.B."/>
            <person name="Hernandez-Gonzalez A."/>
            <person name="Young N.D."/>
            <person name="Perteguer M.J."/>
        </authorList>
    </citation>
    <scope>NUCLEOTIDE SEQUENCE [LARGE SCALE GENOMIC DNA]</scope>
    <source>
        <strain evidence="3">AL3</strain>
        <tissue evidence="3">Liver</tissue>
    </source>
</reference>
<sequence length="492" mass="55820">MNLSQNETDQNHKVAEAASNFNLLSDYNLASRIQDEEFDEYYSQNRLIGRDTRYSVEEQLKESKKVLDFRALNENISQQDEFIANQLLENERKAHRLQMEQRAQRDEMLARQLAEQERNAQISERNEECRLDAELALSLHLQDTYEKEQNRQHCEEADEIYARRLQKTLNEPRKGISILSELVHPHKHISRRNPPRRSASSFDEAAQNRINVEMAENVRTNRRTSSLTERLRAPLARIASPRDYHSSRAGLVDHRQAASINHYSNPPEISDDIYIACAQCRAERNGHPSQISSTITYQSPTSQPSANEANDISDNHVLSDNIQSGSLSCNEIRTDHFSNLCHQMRSMNNESKRENNAYPPHQMESYMQLPQASFQSLSSVPSNPPTAMSTSSALFGLHPTNPFLPDIATSIFTQRAKDNDSLLSNQHLYGLEWNAANAICTNGSPRIDVSHLEGNENLVASDFQQSAPASRPPIGGVRVLPDCSVPTPTYQE</sequence>
<dbReference type="InterPro" id="IPR029311">
    <property type="entry name" value="CCDC50_N"/>
</dbReference>
<proteinExistence type="predicted"/>
<dbReference type="EMBL" id="JBGFUD010004459">
    <property type="protein sequence ID" value="MFH4979647.1"/>
    <property type="molecule type" value="Genomic_DNA"/>
</dbReference>
<evidence type="ECO:0000313" key="3">
    <source>
        <dbReference type="EMBL" id="MFH4979647.1"/>
    </source>
</evidence>
<keyword evidence="4" id="KW-1185">Reference proteome</keyword>
<protein>
    <recommendedName>
        <fullName evidence="2">Coiled-coil domain-containing protein</fullName>
    </recommendedName>
</protein>
<organism evidence="3 4">
    <name type="scientific">Gnathostoma spinigerum</name>
    <dbReference type="NCBI Taxonomy" id="75299"/>
    <lineage>
        <taxon>Eukaryota</taxon>
        <taxon>Metazoa</taxon>
        <taxon>Ecdysozoa</taxon>
        <taxon>Nematoda</taxon>
        <taxon>Chromadorea</taxon>
        <taxon>Rhabditida</taxon>
        <taxon>Spirurina</taxon>
        <taxon>Gnathostomatomorpha</taxon>
        <taxon>Gnathostomatoidea</taxon>
        <taxon>Gnathostomatidae</taxon>
        <taxon>Gnathostoma</taxon>
    </lineage>
</organism>
<dbReference type="Proteomes" id="UP001608902">
    <property type="component" value="Unassembled WGS sequence"/>
</dbReference>
<accession>A0ABD6EKC7</accession>
<feature type="domain" description="Coiled-coil" evidence="2">
    <location>
        <begin position="10"/>
        <end position="119"/>
    </location>
</feature>
<feature type="region of interest" description="Disordered" evidence="1">
    <location>
        <begin position="287"/>
        <end position="319"/>
    </location>
</feature>